<keyword evidence="7" id="KW-0902">Two-component regulatory system</keyword>
<reference evidence="15 16" key="1">
    <citation type="submission" date="2017-04" db="EMBL/GenBank/DDBJ databases">
        <title>Unexpected and diverse lifestyles within the genus Limnohabitans.</title>
        <authorList>
            <person name="Kasalicky V."/>
            <person name="Mehrshad M."/>
            <person name="Andrei S.-A."/>
            <person name="Salcher M."/>
            <person name="Kratochvilova H."/>
            <person name="Simek K."/>
            <person name="Ghai R."/>
        </authorList>
    </citation>
    <scope>NUCLEOTIDE SEQUENCE [LARGE SCALE GENOMIC DNA]</scope>
    <source>
        <strain evidence="15 16">MWH-C5</strain>
    </source>
</reference>
<dbReference type="Pfam" id="PF00072">
    <property type="entry name" value="Response_reg"/>
    <property type="match status" value="1"/>
</dbReference>
<keyword evidence="6" id="KW-0418">Kinase</keyword>
<comment type="caution">
    <text evidence="15">The sequence shown here is derived from an EMBL/GenBank/DDBJ whole genome shotgun (WGS) entry which is preliminary data.</text>
</comment>
<dbReference type="Gene3D" id="1.10.287.130">
    <property type="match status" value="1"/>
</dbReference>
<feature type="transmembrane region" description="Helical" evidence="12">
    <location>
        <begin position="26"/>
        <end position="47"/>
    </location>
</feature>
<dbReference type="PROSITE" id="PS50109">
    <property type="entry name" value="HIS_KIN"/>
    <property type="match status" value="1"/>
</dbReference>
<evidence type="ECO:0000256" key="3">
    <source>
        <dbReference type="ARBA" id="ARBA00022553"/>
    </source>
</evidence>
<organism evidence="15 16">
    <name type="scientific">Limnohabitans curvus</name>
    <dbReference type="NCBI Taxonomy" id="323423"/>
    <lineage>
        <taxon>Bacteria</taxon>
        <taxon>Pseudomonadati</taxon>
        <taxon>Pseudomonadota</taxon>
        <taxon>Betaproteobacteria</taxon>
        <taxon>Burkholderiales</taxon>
        <taxon>Comamonadaceae</taxon>
        <taxon>Limnohabitans</taxon>
    </lineage>
</organism>
<dbReference type="Proteomes" id="UP000251341">
    <property type="component" value="Unassembled WGS sequence"/>
</dbReference>
<feature type="transmembrane region" description="Helical" evidence="12">
    <location>
        <begin position="79"/>
        <end position="96"/>
    </location>
</feature>
<dbReference type="Pfam" id="PF00512">
    <property type="entry name" value="HisKA"/>
    <property type="match status" value="1"/>
</dbReference>
<dbReference type="Gene3D" id="3.40.50.2300">
    <property type="match status" value="1"/>
</dbReference>
<dbReference type="CDD" id="cd17546">
    <property type="entry name" value="REC_hyHK_CKI1_RcsC-like"/>
    <property type="match status" value="1"/>
</dbReference>
<comment type="function">
    <text evidence="9">Member of the two-component regulatory system BvgS/BvgA. Phosphorylates BvgA via a four-step phosphorelay in response to environmental signals.</text>
</comment>
<dbReference type="InterPro" id="IPR036890">
    <property type="entry name" value="HATPase_C_sf"/>
</dbReference>
<evidence type="ECO:0000256" key="8">
    <source>
        <dbReference type="ARBA" id="ARBA00023026"/>
    </source>
</evidence>
<dbReference type="PRINTS" id="PR00344">
    <property type="entry name" value="BCTRLSENSOR"/>
</dbReference>
<dbReference type="SMART" id="SM00387">
    <property type="entry name" value="HATPase_c"/>
    <property type="match status" value="1"/>
</dbReference>
<evidence type="ECO:0000256" key="5">
    <source>
        <dbReference type="ARBA" id="ARBA00022729"/>
    </source>
</evidence>
<dbReference type="InterPro" id="IPR036097">
    <property type="entry name" value="HisK_dim/P_sf"/>
</dbReference>
<dbReference type="InterPro" id="IPR001789">
    <property type="entry name" value="Sig_transdc_resp-reg_receiver"/>
</dbReference>
<dbReference type="Gene3D" id="3.30.565.10">
    <property type="entry name" value="Histidine kinase-like ATPase, C-terminal domain"/>
    <property type="match status" value="1"/>
</dbReference>
<keyword evidence="12" id="KW-0472">Membrane</keyword>
<evidence type="ECO:0000256" key="4">
    <source>
        <dbReference type="ARBA" id="ARBA00022679"/>
    </source>
</evidence>
<keyword evidence="12" id="KW-1133">Transmembrane helix</keyword>
<dbReference type="PANTHER" id="PTHR43047">
    <property type="entry name" value="TWO-COMPONENT HISTIDINE PROTEIN KINASE"/>
    <property type="match status" value="1"/>
</dbReference>
<evidence type="ECO:0000256" key="12">
    <source>
        <dbReference type="SAM" id="Phobius"/>
    </source>
</evidence>
<dbReference type="SMART" id="SM00388">
    <property type="entry name" value="HisKA"/>
    <property type="match status" value="1"/>
</dbReference>
<evidence type="ECO:0000256" key="10">
    <source>
        <dbReference type="ARBA" id="ARBA00070152"/>
    </source>
</evidence>
<dbReference type="RefSeq" id="WP_108359492.1">
    <property type="nucleotide sequence ID" value="NZ_NESP01000001.1"/>
</dbReference>
<keyword evidence="4" id="KW-0808">Transferase</keyword>
<keyword evidence="8" id="KW-0843">Virulence</keyword>
<dbReference type="EC" id="2.7.13.3" evidence="2"/>
<keyword evidence="3 11" id="KW-0597">Phosphoprotein</keyword>
<evidence type="ECO:0000256" key="7">
    <source>
        <dbReference type="ARBA" id="ARBA00023012"/>
    </source>
</evidence>
<keyword evidence="12" id="KW-0812">Transmembrane</keyword>
<keyword evidence="16" id="KW-1185">Reference proteome</keyword>
<feature type="transmembrane region" description="Helical" evidence="12">
    <location>
        <begin position="126"/>
        <end position="147"/>
    </location>
</feature>
<feature type="domain" description="Response regulatory" evidence="14">
    <location>
        <begin position="458"/>
        <end position="578"/>
    </location>
</feature>
<dbReference type="SUPFAM" id="SSF55874">
    <property type="entry name" value="ATPase domain of HSP90 chaperone/DNA topoisomerase II/histidine kinase"/>
    <property type="match status" value="1"/>
</dbReference>
<evidence type="ECO:0000313" key="16">
    <source>
        <dbReference type="Proteomes" id="UP000251341"/>
    </source>
</evidence>
<dbReference type="PANTHER" id="PTHR43047:SF64">
    <property type="entry name" value="HISTIDINE KINASE CONTAINING CHEY-HOMOLOGOUS RECEIVER DOMAIN AND PAS DOMAIN-RELATED"/>
    <property type="match status" value="1"/>
</dbReference>
<evidence type="ECO:0000256" key="2">
    <source>
        <dbReference type="ARBA" id="ARBA00012438"/>
    </source>
</evidence>
<dbReference type="SMART" id="SM00448">
    <property type="entry name" value="REC"/>
    <property type="match status" value="1"/>
</dbReference>
<dbReference type="PROSITE" id="PS50110">
    <property type="entry name" value="RESPONSE_REGULATORY"/>
    <property type="match status" value="1"/>
</dbReference>
<dbReference type="SUPFAM" id="SSF47384">
    <property type="entry name" value="Homodimeric domain of signal transducing histidine kinase"/>
    <property type="match status" value="1"/>
</dbReference>
<dbReference type="CDD" id="cd00082">
    <property type="entry name" value="HisKA"/>
    <property type="match status" value="1"/>
</dbReference>
<evidence type="ECO:0000259" key="13">
    <source>
        <dbReference type="PROSITE" id="PS50109"/>
    </source>
</evidence>
<name>A0A315G154_9BURK</name>
<evidence type="ECO:0000256" key="1">
    <source>
        <dbReference type="ARBA" id="ARBA00000085"/>
    </source>
</evidence>
<dbReference type="SUPFAM" id="SSF52172">
    <property type="entry name" value="CheY-like"/>
    <property type="match status" value="1"/>
</dbReference>
<keyword evidence="5" id="KW-0732">Signal</keyword>
<feature type="modified residue" description="4-aspartylphosphate" evidence="11">
    <location>
        <position position="509"/>
    </location>
</feature>
<dbReference type="InterPro" id="IPR003594">
    <property type="entry name" value="HATPase_dom"/>
</dbReference>
<evidence type="ECO:0000259" key="14">
    <source>
        <dbReference type="PROSITE" id="PS50110"/>
    </source>
</evidence>
<dbReference type="GO" id="GO:0000155">
    <property type="term" value="F:phosphorelay sensor kinase activity"/>
    <property type="evidence" value="ECO:0007669"/>
    <property type="project" value="InterPro"/>
</dbReference>
<gene>
    <name evidence="15" type="ORF">B9Z44_07455</name>
</gene>
<evidence type="ECO:0000256" key="9">
    <source>
        <dbReference type="ARBA" id="ARBA00058004"/>
    </source>
</evidence>
<evidence type="ECO:0000256" key="6">
    <source>
        <dbReference type="ARBA" id="ARBA00022777"/>
    </source>
</evidence>
<dbReference type="EMBL" id="NESP01000001">
    <property type="protein sequence ID" value="PUE59417.1"/>
    <property type="molecule type" value="Genomic_DNA"/>
</dbReference>
<evidence type="ECO:0000313" key="15">
    <source>
        <dbReference type="EMBL" id="PUE59417.1"/>
    </source>
</evidence>
<proteinExistence type="predicted"/>
<dbReference type="CDD" id="cd16922">
    <property type="entry name" value="HATPase_EvgS-ArcB-TorS-like"/>
    <property type="match status" value="1"/>
</dbReference>
<feature type="transmembrane region" description="Helical" evidence="12">
    <location>
        <begin position="159"/>
        <end position="180"/>
    </location>
</feature>
<dbReference type="InterPro" id="IPR005467">
    <property type="entry name" value="His_kinase_dom"/>
</dbReference>
<feature type="domain" description="Histidine kinase" evidence="13">
    <location>
        <begin position="218"/>
        <end position="435"/>
    </location>
</feature>
<accession>A0A315G154</accession>
<evidence type="ECO:0000256" key="11">
    <source>
        <dbReference type="PROSITE-ProRule" id="PRU00169"/>
    </source>
</evidence>
<dbReference type="Pfam" id="PF02518">
    <property type="entry name" value="HATPase_c"/>
    <property type="match status" value="1"/>
</dbReference>
<protein>
    <recommendedName>
        <fullName evidence="10">Virulence sensor protein BvgS</fullName>
        <ecNumber evidence="2">2.7.13.3</ecNumber>
    </recommendedName>
</protein>
<dbReference type="InterPro" id="IPR004358">
    <property type="entry name" value="Sig_transdc_His_kin-like_C"/>
</dbReference>
<dbReference type="AlphaFoldDB" id="A0A315G154"/>
<feature type="transmembrane region" description="Helical" evidence="12">
    <location>
        <begin position="53"/>
        <end position="72"/>
    </location>
</feature>
<dbReference type="InterPro" id="IPR011006">
    <property type="entry name" value="CheY-like_superfamily"/>
</dbReference>
<dbReference type="InterPro" id="IPR003661">
    <property type="entry name" value="HisK_dim/P_dom"/>
</dbReference>
<sequence length="587" mass="65638">MSSIKFDALAAWVVPRLPTRFQEGRLPYLFLIVWLLIAAMVVLALITPYPNGVPVPLAFAVVLLILQFLFIWGLPLQGAVNLGLLAGLLQVCYAAWMSGGIFSPRMAWLAAIPLIPFYAISRFTGLAWLVSVLCVELAMAYVTWHGWLPDNPTLGAAQIMSSFASYTVVTIIVITVPFLYDNLFRQAYAASLQRNLELEEKRKELLRTAALREQFIATVSHELRTPMNAILGFNNMLLARVSDNPQALKILNHTRQSADHLLTVINDVLDYSQLQAGKINVQYETFALRDTVHTAFDLFAQRVESMHLKYSCTIDDNVPHWVHTDRHRLMQILVNLLGNAIKFTHQGHVTLHVRQQPLCVHFSVRDSGIGIPEAQQPKIFQRFVQAEDDIQSRYGGNGLGLSITQRLVELMGGHIGFESRPGEGSMFWFTLPLVEVAPPEVEVPRIKMPTTTSVTVPRFLVVDDHPINRLLVRQILKNNWKNCELVEADNGIKALDALRQQDFDVVLMDMVMPEMDGIEATAALRLSFDQPTRDTPVLGLTANVNPQDLERFADAGVSAVVLKPFDAVKLCAQVEQMLTEKKSSLGS</sequence>
<dbReference type="FunFam" id="3.30.565.10:FF:000010">
    <property type="entry name" value="Sensor histidine kinase RcsC"/>
    <property type="match status" value="1"/>
</dbReference>
<comment type="catalytic activity">
    <reaction evidence="1">
        <text>ATP + protein L-histidine = ADP + protein N-phospho-L-histidine.</text>
        <dbReference type="EC" id="2.7.13.3"/>
    </reaction>
</comment>